<keyword evidence="1" id="KW-0328">Glycosyltransferase</keyword>
<evidence type="ECO:0000313" key="5">
    <source>
        <dbReference type="EMBL" id="AKD54001.1"/>
    </source>
</evidence>
<feature type="domain" description="Glycosyl transferase family 1" evidence="3">
    <location>
        <begin position="209"/>
        <end position="385"/>
    </location>
</feature>
<accession>A0A0E3V5V8</accession>
<dbReference type="PATRIC" id="fig|1379870.5.peg.623"/>
<dbReference type="RefSeq" id="WP_046375596.1">
    <property type="nucleotide sequence ID" value="NZ_CP010429.1"/>
</dbReference>
<evidence type="ECO:0000256" key="2">
    <source>
        <dbReference type="ARBA" id="ARBA00022679"/>
    </source>
</evidence>
<evidence type="ECO:0000256" key="1">
    <source>
        <dbReference type="ARBA" id="ARBA00022676"/>
    </source>
</evidence>
<sequence>MDKRLALISEHASPLATVGGIDAGGQNIAVAELAKELARLGFTVDVFTRCCSPMAPEIVQWHPRIRVIHITAGAQDCLAKEDLLPHMDEFARNMSRFIRKQALTYSVVHAHFFMSGLVAMQLKREFRIPFIITFHALGLVRRLCQGSSDGFPIERTRLEQRIMQEADGIVALCPQDSDDLLKLYGADAQKITIIPNGYNPQDFFPIRQELARQTLGLNAEEPLLLQLGRMVPRKGVDNVIRAVSLLLQRHGIAARLLVVGGDSRNPDPTLTPEIGRLQQLATDLGVAHLVTFTGSRNRDELRHYYSAADVFVTTPWYEPFGITPLEAMACGTPVIGAAVGGIKHTVLINKTGFLVPPNDSSALAEKLAVLISNKSLRQRYSQQAISHVKEGYTWARVAQQTADLYDLVTNGRIRKSIRLRTADHQASSLQMPGMP</sequence>
<dbReference type="PANTHER" id="PTHR12526:SF510">
    <property type="entry name" value="D-INOSITOL 3-PHOSPHATE GLYCOSYLTRANSFERASE"/>
    <property type="match status" value="1"/>
</dbReference>
<name>A0A0E3V5V8_9BACT</name>
<proteinExistence type="predicted"/>
<reference evidence="5 6" key="1">
    <citation type="journal article" date="2014" name="Curr. Microbiol.">
        <title>Spirosoma radiotolerans sp. nov., a gamma-radiation-resistant bacterium isolated from gamma ray-irradiated soil.</title>
        <authorList>
            <person name="Lee J.J."/>
            <person name="Srinivasan S."/>
            <person name="Lim S."/>
            <person name="Joe M."/>
            <person name="Im S."/>
            <person name="Bae S.I."/>
            <person name="Park K.R."/>
            <person name="Han J.H."/>
            <person name="Park S.H."/>
            <person name="Joo B.M."/>
            <person name="Park S.J."/>
            <person name="Kim M.K."/>
        </authorList>
    </citation>
    <scope>NUCLEOTIDE SEQUENCE [LARGE SCALE GENOMIC DNA]</scope>
    <source>
        <strain evidence="5 6">DG5A</strain>
    </source>
</reference>
<dbReference type="Pfam" id="PF00534">
    <property type="entry name" value="Glycos_transf_1"/>
    <property type="match status" value="1"/>
</dbReference>
<evidence type="ECO:0000313" key="6">
    <source>
        <dbReference type="Proteomes" id="UP000033054"/>
    </source>
</evidence>
<dbReference type="AlphaFoldDB" id="A0A0E3V5V8"/>
<feature type="domain" description="Glycosyltransferase subfamily 4-like N-terminal" evidence="4">
    <location>
        <begin position="24"/>
        <end position="201"/>
    </location>
</feature>
<dbReference type="PANTHER" id="PTHR12526">
    <property type="entry name" value="GLYCOSYLTRANSFERASE"/>
    <property type="match status" value="1"/>
</dbReference>
<keyword evidence="2 5" id="KW-0808">Transferase</keyword>
<dbReference type="InterPro" id="IPR001296">
    <property type="entry name" value="Glyco_trans_1"/>
</dbReference>
<dbReference type="Gene3D" id="3.40.50.2000">
    <property type="entry name" value="Glycogen Phosphorylase B"/>
    <property type="match status" value="2"/>
</dbReference>
<evidence type="ECO:0000259" key="4">
    <source>
        <dbReference type="Pfam" id="PF13439"/>
    </source>
</evidence>
<dbReference type="InterPro" id="IPR028098">
    <property type="entry name" value="Glyco_trans_4-like_N"/>
</dbReference>
<dbReference type="KEGG" id="srd:SD10_02830"/>
<evidence type="ECO:0000259" key="3">
    <source>
        <dbReference type="Pfam" id="PF00534"/>
    </source>
</evidence>
<dbReference type="Pfam" id="PF13439">
    <property type="entry name" value="Glyco_transf_4"/>
    <property type="match status" value="1"/>
</dbReference>
<gene>
    <name evidence="5" type="ORF">SD10_02830</name>
</gene>
<dbReference type="STRING" id="1379870.SD10_02830"/>
<organism evidence="5 6">
    <name type="scientific">Spirosoma radiotolerans</name>
    <dbReference type="NCBI Taxonomy" id="1379870"/>
    <lineage>
        <taxon>Bacteria</taxon>
        <taxon>Pseudomonadati</taxon>
        <taxon>Bacteroidota</taxon>
        <taxon>Cytophagia</taxon>
        <taxon>Cytophagales</taxon>
        <taxon>Cytophagaceae</taxon>
        <taxon>Spirosoma</taxon>
    </lineage>
</organism>
<dbReference type="HOGENOM" id="CLU_009583_2_3_10"/>
<dbReference type="OrthoDB" id="9810929at2"/>
<dbReference type="EMBL" id="CP010429">
    <property type="protein sequence ID" value="AKD54001.1"/>
    <property type="molecule type" value="Genomic_DNA"/>
</dbReference>
<dbReference type="GO" id="GO:0016757">
    <property type="term" value="F:glycosyltransferase activity"/>
    <property type="evidence" value="ECO:0007669"/>
    <property type="project" value="UniProtKB-KW"/>
</dbReference>
<dbReference type="CDD" id="cd03800">
    <property type="entry name" value="GT4_sucrose_synthase"/>
    <property type="match status" value="1"/>
</dbReference>
<dbReference type="SUPFAM" id="SSF53756">
    <property type="entry name" value="UDP-Glycosyltransferase/glycogen phosphorylase"/>
    <property type="match status" value="1"/>
</dbReference>
<protein>
    <submittedName>
        <fullName evidence="5">Glycosyl transferase family 1</fullName>
    </submittedName>
</protein>
<dbReference type="Proteomes" id="UP000033054">
    <property type="component" value="Chromosome"/>
</dbReference>
<keyword evidence="6" id="KW-1185">Reference proteome</keyword>